<reference evidence="5 6" key="1">
    <citation type="journal article" date="2015" name="Plant Cell">
        <title>Oil accumulation by the oleaginous diatom Fistulifera solaris as revealed by the genome and transcriptome.</title>
        <authorList>
            <person name="Tanaka T."/>
            <person name="Maeda Y."/>
            <person name="Veluchamy A."/>
            <person name="Tanaka M."/>
            <person name="Abida H."/>
            <person name="Marechal E."/>
            <person name="Bowler C."/>
            <person name="Muto M."/>
            <person name="Sunaga Y."/>
            <person name="Tanaka M."/>
            <person name="Yoshino T."/>
            <person name="Taniguchi T."/>
            <person name="Fukuda Y."/>
            <person name="Nemoto M."/>
            <person name="Matsumoto M."/>
            <person name="Wong P.S."/>
            <person name="Aburatani S."/>
            <person name="Fujibuchi W."/>
        </authorList>
    </citation>
    <scope>NUCLEOTIDE SEQUENCE [LARGE SCALE GENOMIC DNA]</scope>
    <source>
        <strain evidence="5 6">JPCC DA0580</strain>
    </source>
</reference>
<dbReference type="PRINTS" id="PR00081">
    <property type="entry name" value="GDHRDH"/>
</dbReference>
<keyword evidence="6" id="KW-1185">Reference proteome</keyword>
<dbReference type="Gene3D" id="3.40.50.720">
    <property type="entry name" value="NAD(P)-binding Rossmann-like Domain"/>
    <property type="match status" value="1"/>
</dbReference>
<dbReference type="EC" id="1.1.1.189" evidence="5"/>
<evidence type="ECO:0000256" key="1">
    <source>
        <dbReference type="ARBA" id="ARBA00006484"/>
    </source>
</evidence>
<dbReference type="GO" id="GO:0050221">
    <property type="term" value="F:prostaglandin E2 9-reductase activity"/>
    <property type="evidence" value="ECO:0007669"/>
    <property type="project" value="UniProtKB-EC"/>
</dbReference>
<keyword evidence="2" id="KW-0521">NADP</keyword>
<dbReference type="AlphaFoldDB" id="A0A1Z5JLW5"/>
<dbReference type="Pfam" id="PF00106">
    <property type="entry name" value="adh_short"/>
    <property type="match status" value="2"/>
</dbReference>
<evidence type="ECO:0000256" key="2">
    <source>
        <dbReference type="ARBA" id="ARBA00022857"/>
    </source>
</evidence>
<keyword evidence="3 5" id="KW-0560">Oxidoreductase</keyword>
<dbReference type="GO" id="GO:0004090">
    <property type="term" value="F:carbonyl reductase (NADPH) activity"/>
    <property type="evidence" value="ECO:0007669"/>
    <property type="project" value="UniProtKB-EC"/>
</dbReference>
<dbReference type="OrthoDB" id="47007at2759"/>
<comment type="caution">
    <text evidence="5">The sequence shown here is derived from an EMBL/GenBank/DDBJ whole genome shotgun (WGS) entry which is preliminary data.</text>
</comment>
<dbReference type="GO" id="GO:0047021">
    <property type="term" value="F:15-hydroxyprostaglandin dehydrogenase (NADP+) activity"/>
    <property type="evidence" value="ECO:0007669"/>
    <property type="project" value="UniProtKB-EC"/>
</dbReference>
<gene>
    <name evidence="5" type="ORF">FisN_29Lh127</name>
</gene>
<proteinExistence type="inferred from homology"/>
<dbReference type="SUPFAM" id="SSF51735">
    <property type="entry name" value="NAD(P)-binding Rossmann-fold domains"/>
    <property type="match status" value="1"/>
</dbReference>
<dbReference type="InterPro" id="IPR036291">
    <property type="entry name" value="NAD(P)-bd_dom_sf"/>
</dbReference>
<organism evidence="5 6">
    <name type="scientific">Fistulifera solaris</name>
    <name type="common">Oleaginous diatom</name>
    <dbReference type="NCBI Taxonomy" id="1519565"/>
    <lineage>
        <taxon>Eukaryota</taxon>
        <taxon>Sar</taxon>
        <taxon>Stramenopiles</taxon>
        <taxon>Ochrophyta</taxon>
        <taxon>Bacillariophyta</taxon>
        <taxon>Bacillariophyceae</taxon>
        <taxon>Bacillariophycidae</taxon>
        <taxon>Naviculales</taxon>
        <taxon>Naviculaceae</taxon>
        <taxon>Fistulifera</taxon>
    </lineage>
</organism>
<evidence type="ECO:0000313" key="6">
    <source>
        <dbReference type="Proteomes" id="UP000198406"/>
    </source>
</evidence>
<dbReference type="InterPro" id="IPR002347">
    <property type="entry name" value="SDR_fam"/>
</dbReference>
<sequence length="276" mass="30188">MLVITPLEGRVAVVTGSNKGIGYFIALQLGLSGLFQHICLACRDLQRTIEAVESLKQQLPPEVQVSSAPLLLGDIASHQTLAQTLQERYGKIDVLVNNAAMAYKQADPTPFREQCSPTLNVNFRGSCDLTEQLLPLLRKGTDARIVNVASMSGRLGQVSSERQAQFAADDLTMEQLHALMDEFEHDVLAGHHREKGWSNSNYGMSKLAVIAATKVWARQEPSIKVNCCCPGYCKTDMTSQKGLRDPADGAKNAVLPATMEHPPTGEFFADYKVASW</sequence>
<name>A0A1Z5JLW5_FISSO</name>
<evidence type="ECO:0000256" key="4">
    <source>
        <dbReference type="RuleBase" id="RU000363"/>
    </source>
</evidence>
<dbReference type="PANTHER" id="PTHR43963:SF6">
    <property type="entry name" value="CHAIN DEHYDROGENASE FAMILY PROTEIN, PUTATIVE (AFU_ORTHOLOGUE AFUA_3G15350)-RELATED"/>
    <property type="match status" value="1"/>
</dbReference>
<evidence type="ECO:0000313" key="5">
    <source>
        <dbReference type="EMBL" id="GAX14906.1"/>
    </source>
</evidence>
<dbReference type="EMBL" id="BDSP01000084">
    <property type="protein sequence ID" value="GAX14906.1"/>
    <property type="molecule type" value="Genomic_DNA"/>
</dbReference>
<evidence type="ECO:0000256" key="3">
    <source>
        <dbReference type="ARBA" id="ARBA00023002"/>
    </source>
</evidence>
<dbReference type="EC" id="1.1.1.197" evidence="5"/>
<dbReference type="InParanoid" id="A0A1Z5JLW5"/>
<protein>
    <submittedName>
        <fullName evidence="5">Carbonyl reductase 1</fullName>
        <ecNumber evidence="5">1.1.1.184</ecNumber>
        <ecNumber evidence="5">1.1.1.189</ecNumber>
        <ecNumber evidence="5">1.1.1.197</ecNumber>
    </submittedName>
</protein>
<dbReference type="PANTHER" id="PTHR43963">
    <property type="entry name" value="CARBONYL REDUCTASE 1-RELATED"/>
    <property type="match status" value="1"/>
</dbReference>
<dbReference type="EC" id="1.1.1.184" evidence="5"/>
<comment type="similarity">
    <text evidence="1 4">Belongs to the short-chain dehydrogenases/reductases (SDR) family.</text>
</comment>
<accession>A0A1Z5JLW5</accession>
<dbReference type="Proteomes" id="UP000198406">
    <property type="component" value="Unassembled WGS sequence"/>
</dbReference>
<dbReference type="PRINTS" id="PR00080">
    <property type="entry name" value="SDRFAMILY"/>
</dbReference>